<protein>
    <submittedName>
        <fullName evidence="1">Uncharacterized protein</fullName>
    </submittedName>
</protein>
<name>A0A845BKN9_9NEIS</name>
<accession>A0A845BKN9</accession>
<evidence type="ECO:0000313" key="1">
    <source>
        <dbReference type="EMBL" id="MXR36779.1"/>
    </source>
</evidence>
<sequence length="152" mass="17931">MWPLTFDLPAQWQVSSKTEKKRRSLQVLPRRAEDRERGDARAVFSVRRLAKRDSLQRLTQPYRSARGGREAASRIELDEKRGRVLLDYRESENVQNGLWIVRRHQKVWQLDKASRRVFEADCSANASEYKHYRQPFSSLCLKFAVSGKREQP</sequence>
<keyword evidence="2" id="KW-1185">Reference proteome</keyword>
<dbReference type="RefSeq" id="WP_160795997.1">
    <property type="nucleotide sequence ID" value="NZ_WSSB01000005.1"/>
</dbReference>
<dbReference type="EMBL" id="WSSB01000005">
    <property type="protein sequence ID" value="MXR36779.1"/>
    <property type="molecule type" value="Genomic_DNA"/>
</dbReference>
<gene>
    <name evidence="1" type="ORF">GQF02_07330</name>
</gene>
<evidence type="ECO:0000313" key="2">
    <source>
        <dbReference type="Proteomes" id="UP000467214"/>
    </source>
</evidence>
<comment type="caution">
    <text evidence="1">The sequence shown here is derived from an EMBL/GenBank/DDBJ whole genome shotgun (WGS) entry which is preliminary data.</text>
</comment>
<proteinExistence type="predicted"/>
<dbReference type="Proteomes" id="UP000467214">
    <property type="component" value="Unassembled WGS sequence"/>
</dbReference>
<reference evidence="1 2" key="1">
    <citation type="submission" date="2019-12" db="EMBL/GenBank/DDBJ databases">
        <title>Neisseriaceae gen. nov. sp. Genome sequencing and assembly.</title>
        <authorList>
            <person name="Liu Z."/>
            <person name="Li A."/>
        </authorList>
    </citation>
    <scope>NUCLEOTIDE SEQUENCE [LARGE SCALE GENOMIC DNA]</scope>
    <source>
        <strain evidence="1 2">B2N2-7</strain>
    </source>
</reference>
<dbReference type="AlphaFoldDB" id="A0A845BKN9"/>
<organism evidence="1 2">
    <name type="scientific">Craterilacuibacter sinensis</name>
    <dbReference type="NCBI Taxonomy" id="2686017"/>
    <lineage>
        <taxon>Bacteria</taxon>
        <taxon>Pseudomonadati</taxon>
        <taxon>Pseudomonadota</taxon>
        <taxon>Betaproteobacteria</taxon>
        <taxon>Neisseriales</taxon>
        <taxon>Neisseriaceae</taxon>
        <taxon>Craterilacuibacter</taxon>
    </lineage>
</organism>